<feature type="compositionally biased region" description="Basic and acidic residues" evidence="1">
    <location>
        <begin position="45"/>
        <end position="58"/>
    </location>
</feature>
<gene>
    <name evidence="3" type="ORF">RI138_21275</name>
</gene>
<evidence type="ECO:0008006" key="5">
    <source>
        <dbReference type="Google" id="ProtNLM"/>
    </source>
</evidence>
<dbReference type="EMBL" id="CP134500">
    <property type="protein sequence ID" value="WNF29151.1"/>
    <property type="molecule type" value="Genomic_DNA"/>
</dbReference>
<dbReference type="PROSITE" id="PS51257">
    <property type="entry name" value="PROKAR_LIPOPROTEIN"/>
    <property type="match status" value="1"/>
</dbReference>
<evidence type="ECO:0000313" key="4">
    <source>
        <dbReference type="Proteomes" id="UP001303236"/>
    </source>
</evidence>
<organism evidence="3 4">
    <name type="scientific">Streptomyces durocortorensis</name>
    <dbReference type="NCBI Taxonomy" id="2811104"/>
    <lineage>
        <taxon>Bacteria</taxon>
        <taxon>Bacillati</taxon>
        <taxon>Actinomycetota</taxon>
        <taxon>Actinomycetes</taxon>
        <taxon>Kitasatosporales</taxon>
        <taxon>Streptomycetaceae</taxon>
        <taxon>Streptomyces</taxon>
    </lineage>
</organism>
<feature type="region of interest" description="Disordered" evidence="1">
    <location>
        <begin position="212"/>
        <end position="233"/>
    </location>
</feature>
<feature type="region of interest" description="Disordered" evidence="1">
    <location>
        <begin position="39"/>
        <end position="63"/>
    </location>
</feature>
<dbReference type="Proteomes" id="UP001303236">
    <property type="component" value="Chromosome"/>
</dbReference>
<keyword evidence="2" id="KW-0732">Signal</keyword>
<feature type="compositionally biased region" description="Polar residues" evidence="1">
    <location>
        <begin position="212"/>
        <end position="225"/>
    </location>
</feature>
<evidence type="ECO:0000256" key="1">
    <source>
        <dbReference type="SAM" id="MobiDB-lite"/>
    </source>
</evidence>
<protein>
    <recommendedName>
        <fullName evidence="5">Lipoprotein</fullName>
    </recommendedName>
</protein>
<sequence length="876" mass="95862">MKSLMRRLRMPITLGIAAALSLTACGTGTQNAGAVQISDLSPASRKTDAAGKTGRDEPDAISFKPDGPVALTGRVIGEETLKGAEFQLSADPDPETVGQLKPGDTVSQLPFPDAEFETHKNEFAVKLDIDDITDPDYINDRNIVTLSLTIRIPGKNGADKFAYTGASVEYTGSNPGVIPWADTRTTPGHGGERIQPGDEARPEFIEVTLQTPSPKNLKSRTSSPRVASAAAETPPHCSTKTFIRSADVWSNIGETYPVGDGKGGMTFTSEASAKYEGAVSFGGWSASKAVEIKSGIEGVWEPVGWPRKYLVEIRYKKYQCVYQSKDQAAVWTVWEPSGHTGGSDHVGGDEYDDYKDRVQRPDWVGMNEQDHCTKSTVDAWNRDNSAGGSESLGWEGKLTAGAKNQLEIGIELGVSREWSTSSKITYNMTKDVDRLCGMDEKPGFASKIAQYAKVAPSGTCLDVEIPEAKQVEPKAPPEQQLNEYAKKTPDGWTGGDSTYSVRLPDGRLLYIFSDTFLGPLNKDGTRPVNAPFVNNSFVIQDGDSLKTVTGGTKENPRSLMTDLDNDPTRWYWLGDGMISDVQLEGELRPTKRLQIIFHQWHRYDPDDLWGFRLEKTIVATFDLNDLTRPAQVKDIPSSPVVPRLSPTQWGAAIVPASESGDGYTYVYGIEDAPTNKRMRVARIKGTDLNKDYKWEFLNDGRKAWLGKESLGTTNLTGVANEFSVTKWGNSFVLVSQDSTEAFSQRVRLWASCNPYTGFRNNPGRDVVYMMPEVGLWGSYGDGNIFAYNAHVHRDLSSGSRWTLSYNVNSFDATVGEDGAHYRDPSIYKPRFVSFALVPSTQGVSAEVQDLSPKDSSPGVNSPCTTACRGVPQLSGR</sequence>
<feature type="chain" id="PRO_5047235165" description="Lipoprotein" evidence="2">
    <location>
        <begin position="27"/>
        <end position="876"/>
    </location>
</feature>
<evidence type="ECO:0000313" key="3">
    <source>
        <dbReference type="EMBL" id="WNF29151.1"/>
    </source>
</evidence>
<accession>A0ABY9W257</accession>
<proteinExistence type="predicted"/>
<name>A0ABY9W257_9ACTN</name>
<evidence type="ECO:0000256" key="2">
    <source>
        <dbReference type="SAM" id="SignalP"/>
    </source>
</evidence>
<feature type="signal peptide" evidence="2">
    <location>
        <begin position="1"/>
        <end position="26"/>
    </location>
</feature>
<keyword evidence="4" id="KW-1185">Reference proteome</keyword>
<reference evidence="3 4" key="1">
    <citation type="submission" date="2023-09" db="EMBL/GenBank/DDBJ databases">
        <title>Genome completion map analysis of the actinomycetes C11-1.</title>
        <authorList>
            <person name="Qin P."/>
            <person name="Guan P."/>
        </authorList>
    </citation>
    <scope>NUCLEOTIDE SEQUENCE [LARGE SCALE GENOMIC DNA]</scope>
    <source>
        <strain evidence="3 4">C11-1</strain>
    </source>
</reference>